<evidence type="ECO:0000313" key="1">
    <source>
        <dbReference type="EMBL" id="GAH62527.1"/>
    </source>
</evidence>
<accession>X1GZG1</accession>
<dbReference type="EMBL" id="BARU01031619">
    <property type="protein sequence ID" value="GAH62527.1"/>
    <property type="molecule type" value="Genomic_DNA"/>
</dbReference>
<feature type="non-terminal residue" evidence="1">
    <location>
        <position position="1"/>
    </location>
</feature>
<organism evidence="1">
    <name type="scientific">marine sediment metagenome</name>
    <dbReference type="NCBI Taxonomy" id="412755"/>
    <lineage>
        <taxon>unclassified sequences</taxon>
        <taxon>metagenomes</taxon>
        <taxon>ecological metagenomes</taxon>
    </lineage>
</organism>
<dbReference type="AlphaFoldDB" id="X1GZG1"/>
<name>X1GZG1_9ZZZZ</name>
<reference evidence="1" key="1">
    <citation type="journal article" date="2014" name="Front. Microbiol.">
        <title>High frequency of phylogenetically diverse reductive dehalogenase-homologous genes in deep subseafloor sedimentary metagenomes.</title>
        <authorList>
            <person name="Kawai M."/>
            <person name="Futagami T."/>
            <person name="Toyoda A."/>
            <person name="Takaki Y."/>
            <person name="Nishi S."/>
            <person name="Hori S."/>
            <person name="Arai W."/>
            <person name="Tsubouchi T."/>
            <person name="Morono Y."/>
            <person name="Uchiyama I."/>
            <person name="Ito T."/>
            <person name="Fujiyama A."/>
            <person name="Inagaki F."/>
            <person name="Takami H."/>
        </authorList>
    </citation>
    <scope>NUCLEOTIDE SEQUENCE</scope>
    <source>
        <strain evidence="1">Expedition CK06-06</strain>
    </source>
</reference>
<protein>
    <submittedName>
        <fullName evidence="1">Uncharacterized protein</fullName>
    </submittedName>
</protein>
<comment type="caution">
    <text evidence="1">The sequence shown here is derived from an EMBL/GenBank/DDBJ whole genome shotgun (WGS) entry which is preliminary data.</text>
</comment>
<sequence>RVIQMMTWAMVNHGLPEPELREVGTGLFEVSLIEPGESLENPKITIVVW</sequence>
<proteinExistence type="predicted"/>
<gene>
    <name evidence="1" type="ORF">S03H2_49985</name>
</gene>